<dbReference type="Proteomes" id="UP000736672">
    <property type="component" value="Unassembled WGS sequence"/>
</dbReference>
<sequence length="123" mass="14131">MPHYYHTMIAYACPFLLRLSSNNHSLLGIEQQDILNSILQVTELCQSTRCTRYHKIHWMGSGLREIAENHKEAMENQSRDYTNNGEQELEGGVVEESESFTRRPNQEIDVGMCDAVRQAATSR</sequence>
<feature type="region of interest" description="Disordered" evidence="1">
    <location>
        <begin position="78"/>
        <end position="101"/>
    </location>
</feature>
<name>A0A9P9G3W5_FUSSL</name>
<comment type="caution">
    <text evidence="2">The sequence shown here is derived from an EMBL/GenBank/DDBJ whole genome shotgun (WGS) entry which is preliminary data.</text>
</comment>
<reference evidence="2" key="1">
    <citation type="journal article" date="2021" name="Nat. Commun.">
        <title>Genetic determinants of endophytism in the Arabidopsis root mycobiome.</title>
        <authorList>
            <person name="Mesny F."/>
            <person name="Miyauchi S."/>
            <person name="Thiergart T."/>
            <person name="Pickel B."/>
            <person name="Atanasova L."/>
            <person name="Karlsson M."/>
            <person name="Huettel B."/>
            <person name="Barry K.W."/>
            <person name="Haridas S."/>
            <person name="Chen C."/>
            <person name="Bauer D."/>
            <person name="Andreopoulos W."/>
            <person name="Pangilinan J."/>
            <person name="LaButti K."/>
            <person name="Riley R."/>
            <person name="Lipzen A."/>
            <person name="Clum A."/>
            <person name="Drula E."/>
            <person name="Henrissat B."/>
            <person name="Kohler A."/>
            <person name="Grigoriev I.V."/>
            <person name="Martin F.M."/>
            <person name="Hacquard S."/>
        </authorList>
    </citation>
    <scope>NUCLEOTIDE SEQUENCE</scope>
    <source>
        <strain evidence="2">FSSC 5 MPI-SDFR-AT-0091</strain>
    </source>
</reference>
<feature type="compositionally biased region" description="Acidic residues" evidence="1">
    <location>
        <begin position="87"/>
        <end position="98"/>
    </location>
</feature>
<evidence type="ECO:0000256" key="1">
    <source>
        <dbReference type="SAM" id="MobiDB-lite"/>
    </source>
</evidence>
<dbReference type="OrthoDB" id="5057287at2759"/>
<evidence type="ECO:0000313" key="3">
    <source>
        <dbReference type="Proteomes" id="UP000736672"/>
    </source>
</evidence>
<dbReference type="AlphaFoldDB" id="A0A9P9G3W5"/>
<organism evidence="2 3">
    <name type="scientific">Fusarium solani</name>
    <name type="common">Filamentous fungus</name>
    <dbReference type="NCBI Taxonomy" id="169388"/>
    <lineage>
        <taxon>Eukaryota</taxon>
        <taxon>Fungi</taxon>
        <taxon>Dikarya</taxon>
        <taxon>Ascomycota</taxon>
        <taxon>Pezizomycotina</taxon>
        <taxon>Sordariomycetes</taxon>
        <taxon>Hypocreomycetidae</taxon>
        <taxon>Hypocreales</taxon>
        <taxon>Nectriaceae</taxon>
        <taxon>Fusarium</taxon>
        <taxon>Fusarium solani species complex</taxon>
    </lineage>
</organism>
<protein>
    <submittedName>
        <fullName evidence="2">Uncharacterized protein</fullName>
    </submittedName>
</protein>
<evidence type="ECO:0000313" key="2">
    <source>
        <dbReference type="EMBL" id="KAH7232068.1"/>
    </source>
</evidence>
<gene>
    <name evidence="2" type="ORF">B0J15DRAFT_472476</name>
</gene>
<proteinExistence type="predicted"/>
<accession>A0A9P9G3W5</accession>
<keyword evidence="3" id="KW-1185">Reference proteome</keyword>
<dbReference type="EMBL" id="JAGTJS010000030">
    <property type="protein sequence ID" value="KAH7232068.1"/>
    <property type="molecule type" value="Genomic_DNA"/>
</dbReference>